<sequence length="212" mass="22664">MERLLFAFALIGIALACQSVPRPGPGAKHGHDTAYVTIVTNQVYDLSKVAQYMGYFPQTKIQEYSAPLGVFSNLGNTDSNRYFAFTFTLKQCNCDEVRTWVNQIVASSNYYTSGNVVCSPGGPVIIEAPPAPPTTTAAPTKPNDTLLILNEKNGQTGPVGQPPAVDQVDQVAPVGQVAQIDVKSQHVPASAAEVVAQQPVLAEQPVLHEETI</sequence>
<proteinExistence type="predicted"/>
<dbReference type="Proteomes" id="UP000025227">
    <property type="component" value="Unplaced"/>
</dbReference>
<feature type="signal peptide" evidence="1">
    <location>
        <begin position="1"/>
        <end position="16"/>
    </location>
</feature>
<name>A0A7I4YFV8_HAECO</name>
<dbReference type="WBParaSite" id="HCON_00093920-00001">
    <property type="protein sequence ID" value="HCON_00093920-00001"/>
    <property type="gene ID" value="HCON_00093920"/>
</dbReference>
<accession>A0A7I4YFV8</accession>
<dbReference type="Pfam" id="PF17619">
    <property type="entry name" value="SCVP"/>
    <property type="match status" value="1"/>
</dbReference>
<dbReference type="PROSITE" id="PS51257">
    <property type="entry name" value="PROKAR_LIPOPROTEIN"/>
    <property type="match status" value="1"/>
</dbReference>
<evidence type="ECO:0000313" key="3">
    <source>
        <dbReference type="WBParaSite" id="HCON_00093920-00001"/>
    </source>
</evidence>
<evidence type="ECO:0000313" key="2">
    <source>
        <dbReference type="Proteomes" id="UP000025227"/>
    </source>
</evidence>
<keyword evidence="2" id="KW-1185">Reference proteome</keyword>
<dbReference type="InterPro" id="IPR035126">
    <property type="entry name" value="SCVP"/>
</dbReference>
<evidence type="ECO:0000256" key="1">
    <source>
        <dbReference type="SAM" id="SignalP"/>
    </source>
</evidence>
<feature type="chain" id="PRO_5029625185" evidence="1">
    <location>
        <begin position="17"/>
        <end position="212"/>
    </location>
</feature>
<keyword evidence="1" id="KW-0732">Signal</keyword>
<protein>
    <submittedName>
        <fullName evidence="3">Conserved secreted protein</fullName>
    </submittedName>
</protein>
<dbReference type="AlphaFoldDB" id="A0A7I4YFV8"/>
<reference evidence="3" key="1">
    <citation type="submission" date="2020-12" db="UniProtKB">
        <authorList>
            <consortium name="WormBaseParasite"/>
        </authorList>
    </citation>
    <scope>IDENTIFICATION</scope>
    <source>
        <strain evidence="3">MHco3</strain>
    </source>
</reference>
<organism evidence="2 3">
    <name type="scientific">Haemonchus contortus</name>
    <name type="common">Barber pole worm</name>
    <dbReference type="NCBI Taxonomy" id="6289"/>
    <lineage>
        <taxon>Eukaryota</taxon>
        <taxon>Metazoa</taxon>
        <taxon>Ecdysozoa</taxon>
        <taxon>Nematoda</taxon>
        <taxon>Chromadorea</taxon>
        <taxon>Rhabditida</taxon>
        <taxon>Rhabditina</taxon>
        <taxon>Rhabditomorpha</taxon>
        <taxon>Strongyloidea</taxon>
        <taxon>Trichostrongylidae</taxon>
        <taxon>Haemonchus</taxon>
    </lineage>
</organism>